<gene>
    <name evidence="1" type="ORF">B0T24DRAFT_380352</name>
</gene>
<dbReference type="Proteomes" id="UP001287356">
    <property type="component" value="Unassembled WGS sequence"/>
</dbReference>
<proteinExistence type="predicted"/>
<reference evidence="1" key="1">
    <citation type="journal article" date="2023" name="Mol. Phylogenet. Evol.">
        <title>Genome-scale phylogeny and comparative genomics of the fungal order Sordariales.</title>
        <authorList>
            <person name="Hensen N."/>
            <person name="Bonometti L."/>
            <person name="Westerberg I."/>
            <person name="Brannstrom I.O."/>
            <person name="Guillou S."/>
            <person name="Cros-Aarteil S."/>
            <person name="Calhoun S."/>
            <person name="Haridas S."/>
            <person name="Kuo A."/>
            <person name="Mondo S."/>
            <person name="Pangilinan J."/>
            <person name="Riley R."/>
            <person name="LaButti K."/>
            <person name="Andreopoulos B."/>
            <person name="Lipzen A."/>
            <person name="Chen C."/>
            <person name="Yan M."/>
            <person name="Daum C."/>
            <person name="Ng V."/>
            <person name="Clum A."/>
            <person name="Steindorff A."/>
            <person name="Ohm R.A."/>
            <person name="Martin F."/>
            <person name="Silar P."/>
            <person name="Natvig D.O."/>
            <person name="Lalanne C."/>
            <person name="Gautier V."/>
            <person name="Ament-Velasquez S.L."/>
            <person name="Kruys A."/>
            <person name="Hutchinson M.I."/>
            <person name="Powell A.J."/>
            <person name="Barry K."/>
            <person name="Miller A.N."/>
            <person name="Grigoriev I.V."/>
            <person name="Debuchy R."/>
            <person name="Gladieux P."/>
            <person name="Hiltunen Thoren M."/>
            <person name="Johannesson H."/>
        </authorList>
    </citation>
    <scope>NUCLEOTIDE SEQUENCE</scope>
    <source>
        <strain evidence="1">CBS 958.72</strain>
    </source>
</reference>
<comment type="caution">
    <text evidence="1">The sequence shown here is derived from an EMBL/GenBank/DDBJ whole genome shotgun (WGS) entry which is preliminary data.</text>
</comment>
<evidence type="ECO:0000313" key="1">
    <source>
        <dbReference type="EMBL" id="KAK3367082.1"/>
    </source>
</evidence>
<keyword evidence="2" id="KW-1185">Reference proteome</keyword>
<protein>
    <submittedName>
        <fullName evidence="1">Uncharacterized protein</fullName>
    </submittedName>
</protein>
<dbReference type="EMBL" id="JAULSN010000007">
    <property type="protein sequence ID" value="KAK3367082.1"/>
    <property type="molecule type" value="Genomic_DNA"/>
</dbReference>
<name>A0AAE0JZU2_9PEZI</name>
<sequence length="200" mass="22633">MSQITALQTVGQNGRGVDAKLRHCYLRYLARPPKEEGHRVNLRAVTIANLFLAPPIRVSRPTERGTLRSVRTRRRRCPENVYGLVVRLWSRHQKLSSLLDRDERKWRGLGGWPKPALPLYHAALGSQKLGETFTPRIPPAPLQTRPTLPYILFGHTYVKKKECPAVFASLACLAQPRVMISRRDAWSSRCSLAKCSGRGC</sequence>
<evidence type="ECO:0000313" key="2">
    <source>
        <dbReference type="Proteomes" id="UP001287356"/>
    </source>
</evidence>
<reference evidence="1" key="2">
    <citation type="submission" date="2023-06" db="EMBL/GenBank/DDBJ databases">
        <authorList>
            <consortium name="Lawrence Berkeley National Laboratory"/>
            <person name="Haridas S."/>
            <person name="Hensen N."/>
            <person name="Bonometti L."/>
            <person name="Westerberg I."/>
            <person name="Brannstrom I.O."/>
            <person name="Guillou S."/>
            <person name="Cros-Aarteil S."/>
            <person name="Calhoun S."/>
            <person name="Kuo A."/>
            <person name="Mondo S."/>
            <person name="Pangilinan J."/>
            <person name="Riley R."/>
            <person name="Labutti K."/>
            <person name="Andreopoulos B."/>
            <person name="Lipzen A."/>
            <person name="Chen C."/>
            <person name="Yanf M."/>
            <person name="Daum C."/>
            <person name="Ng V."/>
            <person name="Clum A."/>
            <person name="Steindorff A."/>
            <person name="Ohm R."/>
            <person name="Martin F."/>
            <person name="Silar P."/>
            <person name="Natvig D."/>
            <person name="Lalanne C."/>
            <person name="Gautier V."/>
            <person name="Ament-Velasquez S.L."/>
            <person name="Kruys A."/>
            <person name="Hutchinson M.I."/>
            <person name="Powell A.J."/>
            <person name="Barry K."/>
            <person name="Miller A.N."/>
            <person name="Grigoriev I.V."/>
            <person name="Debuchy R."/>
            <person name="Gladieux P."/>
            <person name="Thoren M.H."/>
            <person name="Johannesson H."/>
        </authorList>
    </citation>
    <scope>NUCLEOTIDE SEQUENCE</scope>
    <source>
        <strain evidence="1">CBS 958.72</strain>
    </source>
</reference>
<accession>A0AAE0JZU2</accession>
<organism evidence="1 2">
    <name type="scientific">Lasiosphaeria ovina</name>
    <dbReference type="NCBI Taxonomy" id="92902"/>
    <lineage>
        <taxon>Eukaryota</taxon>
        <taxon>Fungi</taxon>
        <taxon>Dikarya</taxon>
        <taxon>Ascomycota</taxon>
        <taxon>Pezizomycotina</taxon>
        <taxon>Sordariomycetes</taxon>
        <taxon>Sordariomycetidae</taxon>
        <taxon>Sordariales</taxon>
        <taxon>Lasiosphaeriaceae</taxon>
        <taxon>Lasiosphaeria</taxon>
    </lineage>
</organism>
<dbReference type="AlphaFoldDB" id="A0AAE0JZU2"/>